<comment type="caution">
    <text evidence="6">The sequence shown here is derived from an EMBL/GenBank/DDBJ whole genome shotgun (WGS) entry which is preliminary data.</text>
</comment>
<feature type="binding site" evidence="4">
    <location>
        <position position="246"/>
    </location>
    <ligand>
        <name>pyridoxal 5'-phosphate</name>
        <dbReference type="ChEBI" id="CHEBI:597326"/>
    </ligand>
</feature>
<dbReference type="RefSeq" id="WP_346148337.1">
    <property type="nucleotide sequence ID" value="NZ_BAAATE010000009.1"/>
</dbReference>
<feature type="binding site" evidence="4">
    <location>
        <position position="272"/>
    </location>
    <ligand>
        <name>pyridoxal 5'-phosphate</name>
        <dbReference type="ChEBI" id="CHEBI:597326"/>
    </ligand>
</feature>
<proteinExistence type="inferred from homology"/>
<feature type="binding site" evidence="4">
    <location>
        <position position="216"/>
    </location>
    <ligand>
        <name>pyridoxal 5'-phosphate</name>
        <dbReference type="ChEBI" id="CHEBI:597326"/>
    </ligand>
</feature>
<evidence type="ECO:0000256" key="2">
    <source>
        <dbReference type="ARBA" id="ARBA00022801"/>
    </source>
</evidence>
<keyword evidence="1 4" id="KW-0662">Pyridine nucleotide biosynthesis</keyword>
<comment type="subunit">
    <text evidence="4 5">Homodimer.</text>
</comment>
<dbReference type="PANTHER" id="PTHR14084:SF0">
    <property type="entry name" value="KYNURENINASE"/>
    <property type="match status" value="1"/>
</dbReference>
<organism evidence="6 7">
    <name type="scientific">Nonomuraea recticatena</name>
    <dbReference type="NCBI Taxonomy" id="46178"/>
    <lineage>
        <taxon>Bacteria</taxon>
        <taxon>Bacillati</taxon>
        <taxon>Actinomycetota</taxon>
        <taxon>Actinomycetes</taxon>
        <taxon>Streptosporangiales</taxon>
        <taxon>Streptosporangiaceae</taxon>
        <taxon>Nonomuraea</taxon>
    </lineage>
</organism>
<evidence type="ECO:0000313" key="6">
    <source>
        <dbReference type="EMBL" id="GAA2664358.1"/>
    </source>
</evidence>
<dbReference type="Proteomes" id="UP001501666">
    <property type="component" value="Unassembled WGS sequence"/>
</dbReference>
<dbReference type="Gene3D" id="3.90.1150.10">
    <property type="entry name" value="Aspartate Aminotransferase, domain 1"/>
    <property type="match status" value="1"/>
</dbReference>
<feature type="binding site" evidence="4">
    <location>
        <position position="105"/>
    </location>
    <ligand>
        <name>pyridoxal 5'-phosphate</name>
        <dbReference type="ChEBI" id="CHEBI:597326"/>
    </ligand>
</feature>
<evidence type="ECO:0000313" key="7">
    <source>
        <dbReference type="Proteomes" id="UP001501666"/>
    </source>
</evidence>
<evidence type="ECO:0000256" key="1">
    <source>
        <dbReference type="ARBA" id="ARBA00022642"/>
    </source>
</evidence>
<keyword evidence="7" id="KW-1185">Reference proteome</keyword>
<dbReference type="Pfam" id="PF22580">
    <property type="entry name" value="KYNU_C"/>
    <property type="match status" value="1"/>
</dbReference>
<keyword evidence="3 4" id="KW-0663">Pyridoxal phosphate</keyword>
<evidence type="ECO:0000256" key="5">
    <source>
        <dbReference type="PIRNR" id="PIRNR038800"/>
    </source>
</evidence>
<name>A0ABN3RZK0_9ACTN</name>
<dbReference type="InterPro" id="IPR015422">
    <property type="entry name" value="PyrdxlP-dep_Trfase_small"/>
</dbReference>
<sequence length="401" mass="44392">MRRYFWENTVNRDDCLALDAADPLKAFRDEFVLPEGVVYLVGNSLGALPRRTSERVRRAVEQEWGRELVGGWNSAGWYAQPLTTGDRLAPLIGVGPGSVVVGNTTSIAVYQAVAAALRLNPSRNVVVADVTNFPTDNYVLEGLGCEIRDISEGLHDDVAVVLLSEVNYRTGERYDVAEMTARVQAAGALMVWDLCHSVGALEIDVSAADFALGCTYKYLNGGPGAPAFLYVNPRHHEAAENVLSGWYAHAEPFAFEPRFRPADGIRRFTVSTPHVLSFAALEASLDVWERVDLAQVRAKSVQLTSLFVDLVGDALELASPREPERRGSQVSFFHPDGYPVMRALIDRGVHGDFRAPDILRFGFAPLYIRHVDVYDAAQTLLEVLDKELWRDEKYAQRLAVT</sequence>
<feature type="modified residue" description="N6-(pyridoxal phosphate)lysine" evidence="4">
    <location>
        <position position="217"/>
    </location>
</feature>
<dbReference type="PANTHER" id="PTHR14084">
    <property type="entry name" value="KYNURENINASE"/>
    <property type="match status" value="1"/>
</dbReference>
<dbReference type="EC" id="3.7.1.3" evidence="4 5"/>
<dbReference type="InterPro" id="IPR015424">
    <property type="entry name" value="PyrdxlP-dep_Trfase"/>
</dbReference>
<feature type="binding site" evidence="4">
    <location>
        <position position="193"/>
    </location>
    <ligand>
        <name>pyridoxal 5'-phosphate</name>
        <dbReference type="ChEBI" id="CHEBI:597326"/>
    </ligand>
</feature>
<comment type="function">
    <text evidence="4 5">Catalyzes the cleavage of L-kynurenine (L-Kyn) and L-3-hydroxykynurenine (L-3OHKyn) into anthranilic acid (AA) and 3-hydroxyanthranilic acid (3-OHAA), respectively.</text>
</comment>
<comment type="catalytic activity">
    <reaction evidence="5">
        <text>3-hydroxy-L-kynurenine + H2O = 3-hydroxyanthranilate + L-alanine + H(+)</text>
        <dbReference type="Rhea" id="RHEA:25143"/>
        <dbReference type="ChEBI" id="CHEBI:15377"/>
        <dbReference type="ChEBI" id="CHEBI:15378"/>
        <dbReference type="ChEBI" id="CHEBI:36559"/>
        <dbReference type="ChEBI" id="CHEBI:57972"/>
        <dbReference type="ChEBI" id="CHEBI:58125"/>
        <dbReference type="EC" id="3.7.1.3"/>
    </reaction>
</comment>
<dbReference type="EMBL" id="BAAATE010000009">
    <property type="protein sequence ID" value="GAA2664358.1"/>
    <property type="molecule type" value="Genomic_DNA"/>
</dbReference>
<accession>A0ABN3RZK0</accession>
<dbReference type="InterPro" id="IPR015421">
    <property type="entry name" value="PyrdxlP-dep_Trfase_major"/>
</dbReference>
<comment type="similarity">
    <text evidence="4 5">Belongs to the kynureninase family.</text>
</comment>
<feature type="binding site" evidence="4">
    <location>
        <begin position="133"/>
        <end position="136"/>
    </location>
    <ligand>
        <name>pyridoxal 5'-phosphate</name>
        <dbReference type="ChEBI" id="CHEBI:597326"/>
    </ligand>
</feature>
<dbReference type="SUPFAM" id="SSF53383">
    <property type="entry name" value="PLP-dependent transferases"/>
    <property type="match status" value="1"/>
</dbReference>
<comment type="pathway">
    <text evidence="4 5">Cofactor biosynthesis; NAD(+) biosynthesis; quinolinate from L-kynurenine: step 2/3.</text>
</comment>
<comment type="catalytic activity">
    <reaction evidence="4 5">
        <text>L-kynurenine + H2O = anthranilate + L-alanine + H(+)</text>
        <dbReference type="Rhea" id="RHEA:16813"/>
        <dbReference type="ChEBI" id="CHEBI:15377"/>
        <dbReference type="ChEBI" id="CHEBI:15378"/>
        <dbReference type="ChEBI" id="CHEBI:16567"/>
        <dbReference type="ChEBI" id="CHEBI:57959"/>
        <dbReference type="ChEBI" id="CHEBI:57972"/>
        <dbReference type="EC" id="3.7.1.3"/>
    </reaction>
</comment>
<feature type="binding site" evidence="4">
    <location>
        <position position="106"/>
    </location>
    <ligand>
        <name>pyridoxal 5'-phosphate</name>
        <dbReference type="ChEBI" id="CHEBI:597326"/>
    </ligand>
</feature>
<protein>
    <recommendedName>
        <fullName evidence="4 5">Kynureninase</fullName>
        <ecNumber evidence="4 5">3.7.1.3</ecNumber>
    </recommendedName>
    <alternativeName>
        <fullName evidence="4">L-kynurenine hydrolase</fullName>
    </alternativeName>
</protein>
<feature type="binding site" evidence="4">
    <location>
        <position position="196"/>
    </location>
    <ligand>
        <name>pyridoxal 5'-phosphate</name>
        <dbReference type="ChEBI" id="CHEBI:597326"/>
    </ligand>
</feature>
<comment type="caution">
    <text evidence="4">Lacks conserved residue(s) required for the propagation of feature annotation.</text>
</comment>
<gene>
    <name evidence="4 6" type="primary">kynU</name>
    <name evidence="6" type="ORF">GCM10010412_039740</name>
</gene>
<dbReference type="Gene3D" id="3.40.640.10">
    <property type="entry name" value="Type I PLP-dependent aspartate aminotransferase-like (Major domain)"/>
    <property type="match status" value="1"/>
</dbReference>
<evidence type="ECO:0000256" key="4">
    <source>
        <dbReference type="HAMAP-Rule" id="MF_01970"/>
    </source>
</evidence>
<dbReference type="PIRSF" id="PIRSF038800">
    <property type="entry name" value="KYNU"/>
    <property type="match status" value="1"/>
</dbReference>
<keyword evidence="2 4" id="KW-0378">Hydrolase</keyword>
<reference evidence="6 7" key="1">
    <citation type="journal article" date="2019" name="Int. J. Syst. Evol. Microbiol.">
        <title>The Global Catalogue of Microorganisms (GCM) 10K type strain sequencing project: providing services to taxonomists for standard genome sequencing and annotation.</title>
        <authorList>
            <consortium name="The Broad Institute Genomics Platform"/>
            <consortium name="The Broad Institute Genome Sequencing Center for Infectious Disease"/>
            <person name="Wu L."/>
            <person name="Ma J."/>
        </authorList>
    </citation>
    <scope>NUCLEOTIDE SEQUENCE [LARGE SCALE GENOMIC DNA]</scope>
    <source>
        <strain evidence="6 7">JCM 6835</strain>
    </source>
</reference>
<dbReference type="HAMAP" id="MF_01970">
    <property type="entry name" value="Kynureninase"/>
    <property type="match status" value="1"/>
</dbReference>
<comment type="cofactor">
    <cofactor evidence="4 5">
        <name>pyridoxal 5'-phosphate</name>
        <dbReference type="ChEBI" id="CHEBI:597326"/>
    </cofactor>
</comment>
<dbReference type="InterPro" id="IPR010111">
    <property type="entry name" value="Kynureninase"/>
</dbReference>
<evidence type="ECO:0000256" key="3">
    <source>
        <dbReference type="ARBA" id="ARBA00022898"/>
    </source>
</evidence>
<comment type="pathway">
    <text evidence="4 5">Amino-acid degradation; L-kynurenine degradation; L-alanine and anthranilate from L-kynurenine: step 1/1.</text>
</comment>